<feature type="transmembrane region" description="Helical" evidence="1">
    <location>
        <begin position="37"/>
        <end position="56"/>
    </location>
</feature>
<organism evidence="2 3">
    <name type="scientific">Aspergillus pseudodeflectus</name>
    <dbReference type="NCBI Taxonomy" id="176178"/>
    <lineage>
        <taxon>Eukaryota</taxon>
        <taxon>Fungi</taxon>
        <taxon>Dikarya</taxon>
        <taxon>Ascomycota</taxon>
        <taxon>Pezizomycotina</taxon>
        <taxon>Eurotiomycetes</taxon>
        <taxon>Eurotiomycetidae</taxon>
        <taxon>Eurotiales</taxon>
        <taxon>Aspergillaceae</taxon>
        <taxon>Aspergillus</taxon>
        <taxon>Aspergillus subgen. Nidulantes</taxon>
    </lineage>
</organism>
<comment type="caution">
    <text evidence="2">The sequence shown here is derived from an EMBL/GenBank/DDBJ whole genome shotgun (WGS) entry which is preliminary data.</text>
</comment>
<dbReference type="Proteomes" id="UP001610444">
    <property type="component" value="Unassembled WGS sequence"/>
</dbReference>
<dbReference type="RefSeq" id="XP_070902678.1">
    <property type="nucleotide sequence ID" value="XM_071039053.1"/>
</dbReference>
<proteinExistence type="predicted"/>
<name>A0ABR4KYE0_9EURO</name>
<accession>A0ABR4KYE0</accession>
<protein>
    <submittedName>
        <fullName evidence="2">Uncharacterized protein</fullName>
    </submittedName>
</protein>
<dbReference type="GeneID" id="98154217"/>
<keyword evidence="3" id="KW-1185">Reference proteome</keyword>
<gene>
    <name evidence="2" type="ORF">BJX68DRAFT_229508</name>
</gene>
<sequence>MEYEMCMRRGFCSLGVGYLRGQCVFGIQVSRILLSRCFCFFIWFLSAFVYGFGWLFVPYMCYYLSLEFGVYQSAASAMLVLGSCKKKKKISKHHTWLRCFFATVGVLSFVLRLGYHTWLSHR</sequence>
<evidence type="ECO:0000313" key="3">
    <source>
        <dbReference type="Proteomes" id="UP001610444"/>
    </source>
</evidence>
<reference evidence="2 3" key="1">
    <citation type="submission" date="2024-07" db="EMBL/GenBank/DDBJ databases">
        <title>Section-level genome sequencing and comparative genomics of Aspergillus sections Usti and Cavernicolus.</title>
        <authorList>
            <consortium name="Lawrence Berkeley National Laboratory"/>
            <person name="Nybo J.L."/>
            <person name="Vesth T.C."/>
            <person name="Theobald S."/>
            <person name="Frisvad J.C."/>
            <person name="Larsen T.O."/>
            <person name="Kjaerboelling I."/>
            <person name="Rothschild-Mancinelli K."/>
            <person name="Lyhne E.K."/>
            <person name="Kogle M.E."/>
            <person name="Barry K."/>
            <person name="Clum A."/>
            <person name="Na H."/>
            <person name="Ledsgaard L."/>
            <person name="Lin J."/>
            <person name="Lipzen A."/>
            <person name="Kuo A."/>
            <person name="Riley R."/>
            <person name="Mondo S."/>
            <person name="LaButti K."/>
            <person name="Haridas S."/>
            <person name="Pangalinan J."/>
            <person name="Salamov A.A."/>
            <person name="Simmons B.A."/>
            <person name="Magnuson J.K."/>
            <person name="Chen J."/>
            <person name="Drula E."/>
            <person name="Henrissat B."/>
            <person name="Wiebenga A."/>
            <person name="Lubbers R.J."/>
            <person name="Gomes A.C."/>
            <person name="Macurrencykelacurrency M.R."/>
            <person name="Stajich J."/>
            <person name="Grigoriev I.V."/>
            <person name="Mortensen U.H."/>
            <person name="De vries R.P."/>
            <person name="Baker S.E."/>
            <person name="Andersen M.R."/>
        </authorList>
    </citation>
    <scope>NUCLEOTIDE SEQUENCE [LARGE SCALE GENOMIC DNA]</scope>
    <source>
        <strain evidence="2 3">CBS 756.74</strain>
    </source>
</reference>
<feature type="transmembrane region" description="Helical" evidence="1">
    <location>
        <begin position="96"/>
        <end position="115"/>
    </location>
</feature>
<feature type="transmembrane region" description="Helical" evidence="1">
    <location>
        <begin position="62"/>
        <end position="84"/>
    </location>
</feature>
<evidence type="ECO:0000313" key="2">
    <source>
        <dbReference type="EMBL" id="KAL2856814.1"/>
    </source>
</evidence>
<keyword evidence="1" id="KW-0472">Membrane</keyword>
<evidence type="ECO:0000256" key="1">
    <source>
        <dbReference type="SAM" id="Phobius"/>
    </source>
</evidence>
<dbReference type="EMBL" id="JBFXLR010000007">
    <property type="protein sequence ID" value="KAL2856814.1"/>
    <property type="molecule type" value="Genomic_DNA"/>
</dbReference>
<keyword evidence="1" id="KW-1133">Transmembrane helix</keyword>
<keyword evidence="1" id="KW-0812">Transmembrane</keyword>